<proteinExistence type="inferred from homology"/>
<dbReference type="GO" id="GO:0009398">
    <property type="term" value="P:FMN biosynthetic process"/>
    <property type="evidence" value="ECO:0007669"/>
    <property type="project" value="UniProtKB-UniPathway"/>
</dbReference>
<dbReference type="GO" id="GO:0009231">
    <property type="term" value="P:riboflavin biosynthetic process"/>
    <property type="evidence" value="ECO:0007669"/>
    <property type="project" value="InterPro"/>
</dbReference>
<evidence type="ECO:0000256" key="4">
    <source>
        <dbReference type="ARBA" id="ARBA00012105"/>
    </source>
</evidence>
<dbReference type="GO" id="GO:0005739">
    <property type="term" value="C:mitochondrion"/>
    <property type="evidence" value="ECO:0007669"/>
    <property type="project" value="TreeGrafter"/>
</dbReference>
<evidence type="ECO:0000256" key="7">
    <source>
        <dbReference type="ARBA" id="ARBA00022643"/>
    </source>
</evidence>
<keyword evidence="7" id="KW-0288">FMN</keyword>
<accession>A0A060TB65</accession>
<dbReference type="Pfam" id="PF01687">
    <property type="entry name" value="Flavokinase"/>
    <property type="match status" value="1"/>
</dbReference>
<dbReference type="SMART" id="SM00904">
    <property type="entry name" value="Flavokinase"/>
    <property type="match status" value="1"/>
</dbReference>
<comment type="pathway">
    <text evidence="2">Cofactor biosynthesis; FMN biosynthesis; FMN from riboflavin (ATP route): step 1/1.</text>
</comment>
<evidence type="ECO:0000256" key="5">
    <source>
        <dbReference type="ARBA" id="ARBA00017394"/>
    </source>
</evidence>
<reference evidence="13" key="1">
    <citation type="submission" date="2014-02" db="EMBL/GenBank/DDBJ databases">
        <authorList>
            <person name="Genoscope - CEA"/>
        </authorList>
    </citation>
    <scope>NUCLEOTIDE SEQUENCE</scope>
    <source>
        <strain evidence="13">LS3</strain>
    </source>
</reference>
<name>A0A060TB65_BLAAD</name>
<dbReference type="PhylomeDB" id="A0A060TB65"/>
<evidence type="ECO:0000256" key="11">
    <source>
        <dbReference type="ARBA" id="ARBA00029960"/>
    </source>
</evidence>
<evidence type="ECO:0000256" key="9">
    <source>
        <dbReference type="ARBA" id="ARBA00022741"/>
    </source>
</evidence>
<evidence type="ECO:0000313" key="13">
    <source>
        <dbReference type="EMBL" id="CDP36451.1"/>
    </source>
</evidence>
<protein>
    <recommendedName>
        <fullName evidence="5">Riboflavin kinase</fullName>
        <ecNumber evidence="4">2.7.1.26</ecNumber>
    </recommendedName>
    <alternativeName>
        <fullName evidence="11">Flavin mononucleotide kinase 1</fullName>
    </alternativeName>
</protein>
<dbReference type="AlphaFoldDB" id="A0A060TB65"/>
<evidence type="ECO:0000256" key="6">
    <source>
        <dbReference type="ARBA" id="ARBA00022630"/>
    </source>
</evidence>
<reference evidence="13" key="2">
    <citation type="submission" date="2014-06" db="EMBL/GenBank/DDBJ databases">
        <title>The complete genome of Blastobotrys (Arxula) adeninivorans LS3 - a yeast of biotechnological interest.</title>
        <authorList>
            <person name="Kunze G."/>
            <person name="Gaillardin C."/>
            <person name="Czernicka M."/>
            <person name="Durrens P."/>
            <person name="Martin T."/>
            <person name="Boer E."/>
            <person name="Gabaldon T."/>
            <person name="Cruz J."/>
            <person name="Talla E."/>
            <person name="Marck C."/>
            <person name="Goffeau A."/>
            <person name="Barbe V."/>
            <person name="Baret P."/>
            <person name="Baronian K."/>
            <person name="Beier S."/>
            <person name="Bleykasten C."/>
            <person name="Bode R."/>
            <person name="Casaregola S."/>
            <person name="Despons L."/>
            <person name="Fairhead C."/>
            <person name="Giersberg M."/>
            <person name="Gierski P."/>
            <person name="Hahnel U."/>
            <person name="Hartmann A."/>
            <person name="Jankowska D."/>
            <person name="Jubin C."/>
            <person name="Jung P."/>
            <person name="Lafontaine I."/>
            <person name="Leh-Louis V."/>
            <person name="Lemaire M."/>
            <person name="Marcet-Houben M."/>
            <person name="Mascher M."/>
            <person name="Morel G."/>
            <person name="Richard G.-F."/>
            <person name="Riechen J."/>
            <person name="Sacerdot C."/>
            <person name="Sarkar A."/>
            <person name="Savel G."/>
            <person name="Schacherer J."/>
            <person name="Sherman D."/>
            <person name="Straub M.-L."/>
            <person name="Stein N."/>
            <person name="Thierry A."/>
            <person name="Trautwein-Schult A."/>
            <person name="Westhof E."/>
            <person name="Worch S."/>
            <person name="Dujon B."/>
            <person name="Souciet J.-L."/>
            <person name="Wincker P."/>
            <person name="Scholz U."/>
            <person name="Neuveglise N."/>
        </authorList>
    </citation>
    <scope>NUCLEOTIDE SEQUENCE</scope>
    <source>
        <strain evidence="13">LS3</strain>
    </source>
</reference>
<feature type="domain" description="Riboflavin kinase" evidence="12">
    <location>
        <begin position="18"/>
        <end position="175"/>
    </location>
</feature>
<dbReference type="UniPathway" id="UPA00276">
    <property type="reaction ID" value="UER00406"/>
</dbReference>
<evidence type="ECO:0000256" key="3">
    <source>
        <dbReference type="ARBA" id="ARBA00010108"/>
    </source>
</evidence>
<comment type="function">
    <text evidence="1">Catalyzes the phosphorylation of riboflavin (vitamin B2) to form flavin mononucleotide (FMN) coenzyme.</text>
</comment>
<dbReference type="InterPro" id="IPR023468">
    <property type="entry name" value="Riboflavin_kinase"/>
</dbReference>
<evidence type="ECO:0000256" key="2">
    <source>
        <dbReference type="ARBA" id="ARBA00005201"/>
    </source>
</evidence>
<comment type="similarity">
    <text evidence="3">Belongs to the flavokinase family.</text>
</comment>
<evidence type="ECO:0000256" key="8">
    <source>
        <dbReference type="ARBA" id="ARBA00022679"/>
    </source>
</evidence>
<organism evidence="13">
    <name type="scientific">Blastobotrys adeninivorans</name>
    <name type="common">Yeast</name>
    <name type="synonym">Arxula adeninivorans</name>
    <dbReference type="NCBI Taxonomy" id="409370"/>
    <lineage>
        <taxon>Eukaryota</taxon>
        <taxon>Fungi</taxon>
        <taxon>Dikarya</taxon>
        <taxon>Ascomycota</taxon>
        <taxon>Saccharomycotina</taxon>
        <taxon>Dipodascomycetes</taxon>
        <taxon>Dipodascales</taxon>
        <taxon>Trichomonascaceae</taxon>
        <taxon>Blastobotrys</taxon>
    </lineage>
</organism>
<gene>
    <name evidence="13" type="ORF">GNLVRS02_ARAD1B13288g</name>
</gene>
<dbReference type="GO" id="GO:0008531">
    <property type="term" value="F:riboflavin kinase activity"/>
    <property type="evidence" value="ECO:0007669"/>
    <property type="project" value="UniProtKB-EC"/>
</dbReference>
<keyword evidence="8" id="KW-0808">Transferase</keyword>
<dbReference type="EMBL" id="HG937692">
    <property type="protein sequence ID" value="CDP36451.1"/>
    <property type="molecule type" value="Genomic_DNA"/>
</dbReference>
<dbReference type="PANTHER" id="PTHR22749:SF6">
    <property type="entry name" value="RIBOFLAVIN KINASE"/>
    <property type="match status" value="1"/>
</dbReference>
<evidence type="ECO:0000256" key="10">
    <source>
        <dbReference type="ARBA" id="ARBA00022840"/>
    </source>
</evidence>
<dbReference type="InterPro" id="IPR023465">
    <property type="entry name" value="Riboflavin_kinase_dom_sf"/>
</dbReference>
<dbReference type="GO" id="GO:0005524">
    <property type="term" value="F:ATP binding"/>
    <property type="evidence" value="ECO:0007669"/>
    <property type="project" value="UniProtKB-KW"/>
</dbReference>
<keyword evidence="10" id="KW-0067">ATP-binding</keyword>
<sequence length="191" mass="21806">MEYDRQNRPQVVGPEKPLAPYPVQLESWVIGGFGRGSAELGIPTANIPQESFDSVAGHIQNTGIYFGYAKVGKGDNSIQIPESTRKVDYTFGSDLCAEDERVYPMVMSVGWNPFYGNDRKSAEIHIIHQYKRPFYGAKLKVMLLGYIRPELNYISKEALIEDIKTDVRVALNSLQRPDYEKYEKDEFWTDN</sequence>
<keyword evidence="6" id="KW-0285">Flavoprotein</keyword>
<evidence type="ECO:0000259" key="12">
    <source>
        <dbReference type="SMART" id="SM00904"/>
    </source>
</evidence>
<dbReference type="InterPro" id="IPR015865">
    <property type="entry name" value="Riboflavin_kinase_bac/euk"/>
</dbReference>
<dbReference type="Gene3D" id="2.40.30.30">
    <property type="entry name" value="Riboflavin kinase-like"/>
    <property type="match status" value="1"/>
</dbReference>
<dbReference type="EC" id="2.7.1.26" evidence="4"/>
<dbReference type="SUPFAM" id="SSF82114">
    <property type="entry name" value="Riboflavin kinase-like"/>
    <property type="match status" value="1"/>
</dbReference>
<dbReference type="PANTHER" id="PTHR22749">
    <property type="entry name" value="RIBOFLAVIN KINASE/FMN ADENYLYLTRANSFERASE"/>
    <property type="match status" value="1"/>
</dbReference>
<keyword evidence="9" id="KW-0547">Nucleotide-binding</keyword>
<evidence type="ECO:0000256" key="1">
    <source>
        <dbReference type="ARBA" id="ARBA00003572"/>
    </source>
</evidence>